<comment type="caution">
    <text evidence="1">The sequence shown here is derived from an EMBL/GenBank/DDBJ whole genome shotgun (WGS) entry which is preliminary data.</text>
</comment>
<organism evidence="1 2">
    <name type="scientific">Allacma fusca</name>
    <dbReference type="NCBI Taxonomy" id="39272"/>
    <lineage>
        <taxon>Eukaryota</taxon>
        <taxon>Metazoa</taxon>
        <taxon>Ecdysozoa</taxon>
        <taxon>Arthropoda</taxon>
        <taxon>Hexapoda</taxon>
        <taxon>Collembola</taxon>
        <taxon>Symphypleona</taxon>
        <taxon>Sminthuridae</taxon>
        <taxon>Allacma</taxon>
    </lineage>
</organism>
<proteinExistence type="predicted"/>
<dbReference type="AlphaFoldDB" id="A0A8J2J541"/>
<name>A0A8J2J541_9HEXA</name>
<dbReference type="Proteomes" id="UP000708208">
    <property type="component" value="Unassembled WGS sequence"/>
</dbReference>
<accession>A0A8J2J541</accession>
<feature type="non-terminal residue" evidence="1">
    <location>
        <position position="1"/>
    </location>
</feature>
<dbReference type="EMBL" id="CAJVCH010002936">
    <property type="protein sequence ID" value="CAG7646531.1"/>
    <property type="molecule type" value="Genomic_DNA"/>
</dbReference>
<gene>
    <name evidence="1" type="ORF">AFUS01_LOCUS584</name>
</gene>
<evidence type="ECO:0000313" key="2">
    <source>
        <dbReference type="Proteomes" id="UP000708208"/>
    </source>
</evidence>
<keyword evidence="2" id="KW-1185">Reference proteome</keyword>
<evidence type="ECO:0000313" key="1">
    <source>
        <dbReference type="EMBL" id="CAG7646531.1"/>
    </source>
</evidence>
<sequence>RSKDAKKKCSNNLKMSWINEVWSTWEH</sequence>
<protein>
    <submittedName>
        <fullName evidence="1">Uncharacterized protein</fullName>
    </submittedName>
</protein>
<reference evidence="1" key="1">
    <citation type="submission" date="2021-06" db="EMBL/GenBank/DDBJ databases">
        <authorList>
            <person name="Hodson N. C."/>
            <person name="Mongue J. A."/>
            <person name="Jaron S. K."/>
        </authorList>
    </citation>
    <scope>NUCLEOTIDE SEQUENCE</scope>
</reference>